<dbReference type="Gene3D" id="3.10.180.10">
    <property type="entry name" value="2,3-Dihydroxybiphenyl 1,2-Dioxygenase, domain 1"/>
    <property type="match status" value="1"/>
</dbReference>
<evidence type="ECO:0000313" key="1">
    <source>
        <dbReference type="EMBL" id="MXR52578.1"/>
    </source>
</evidence>
<evidence type="ECO:0000313" key="2">
    <source>
        <dbReference type="Proteomes" id="UP000466535"/>
    </source>
</evidence>
<dbReference type="OrthoDB" id="210556at2157"/>
<dbReference type="SUPFAM" id="SSF54593">
    <property type="entry name" value="Glyoxalase/Bleomycin resistance protein/Dihydroxybiphenyl dioxygenase"/>
    <property type="match status" value="1"/>
</dbReference>
<gene>
    <name evidence="1" type="ORF">GRX03_13285</name>
</gene>
<protein>
    <submittedName>
        <fullName evidence="1">VOC family protein</fullName>
    </submittedName>
</protein>
<comment type="caution">
    <text evidence="1">The sequence shown here is derived from an EMBL/GenBank/DDBJ whole genome shotgun (WGS) entry which is preliminary data.</text>
</comment>
<reference evidence="1 2" key="1">
    <citation type="submission" date="2019-12" db="EMBL/GenBank/DDBJ databases">
        <title>Isolation and characterization of three novel carbon monoxide-oxidizing members of Halobacteria from salione crusts and soils.</title>
        <authorList>
            <person name="Myers M.R."/>
            <person name="King G.M."/>
        </authorList>
    </citation>
    <scope>NUCLEOTIDE SEQUENCE [LARGE SCALE GENOMIC DNA]</scope>
    <source>
        <strain evidence="1 2">WSH3</strain>
    </source>
</reference>
<sequence>MTGIVFFRTDQRRRIVEFYTERLGFEEWLEQDGGCTILQRDNLLVGFCDDDRPETEGVVTVVVEDRAAVEELYGSLEPRARGPPETNADFDIYQFFADDPDGRAVEVQTFLHETPPVS</sequence>
<dbReference type="EMBL" id="WUUT01000005">
    <property type="protein sequence ID" value="MXR52578.1"/>
    <property type="molecule type" value="Genomic_DNA"/>
</dbReference>
<dbReference type="InterPro" id="IPR029068">
    <property type="entry name" value="Glyas_Bleomycin-R_OHBP_Dase"/>
</dbReference>
<dbReference type="Proteomes" id="UP000466535">
    <property type="component" value="Unassembled WGS sequence"/>
</dbReference>
<proteinExistence type="predicted"/>
<name>A0A6B0T2U6_9EURY</name>
<keyword evidence="2" id="KW-1185">Reference proteome</keyword>
<dbReference type="RefSeq" id="WP_159764707.1">
    <property type="nucleotide sequence ID" value="NZ_WUUT01000005.1"/>
</dbReference>
<organism evidence="1 2">
    <name type="scientific">Halovenus carboxidivorans</name>
    <dbReference type="NCBI Taxonomy" id="2692199"/>
    <lineage>
        <taxon>Archaea</taxon>
        <taxon>Methanobacteriati</taxon>
        <taxon>Methanobacteriota</taxon>
        <taxon>Stenosarchaea group</taxon>
        <taxon>Halobacteria</taxon>
        <taxon>Halobacteriales</taxon>
        <taxon>Haloarculaceae</taxon>
        <taxon>Halovenus</taxon>
    </lineage>
</organism>
<dbReference type="AlphaFoldDB" id="A0A6B0T2U6"/>
<accession>A0A6B0T2U6</accession>